<dbReference type="GO" id="GO:0003677">
    <property type="term" value="F:DNA binding"/>
    <property type="evidence" value="ECO:0007669"/>
    <property type="project" value="UniProtKB-KW"/>
</dbReference>
<dbReference type="EMBL" id="JACHGY010000001">
    <property type="protein sequence ID" value="MBB6430001.1"/>
    <property type="molecule type" value="Genomic_DNA"/>
</dbReference>
<dbReference type="InterPro" id="IPR014284">
    <property type="entry name" value="RNA_pol_sigma-70_dom"/>
</dbReference>
<comment type="caution">
    <text evidence="9">The sequence shown here is derived from an EMBL/GenBank/DDBJ whole genome shotgun (WGS) entry which is preliminary data.</text>
</comment>
<evidence type="ECO:0000256" key="1">
    <source>
        <dbReference type="ARBA" id="ARBA00010641"/>
    </source>
</evidence>
<dbReference type="Gene3D" id="1.10.1740.10">
    <property type="match status" value="1"/>
</dbReference>
<dbReference type="PANTHER" id="PTHR43133:SF8">
    <property type="entry name" value="RNA POLYMERASE SIGMA FACTOR HI_1459-RELATED"/>
    <property type="match status" value="1"/>
</dbReference>
<dbReference type="InterPro" id="IPR013325">
    <property type="entry name" value="RNA_pol_sigma_r2"/>
</dbReference>
<dbReference type="RefSeq" id="WP_184677547.1">
    <property type="nucleotide sequence ID" value="NZ_JACHGY010000001.1"/>
</dbReference>
<feature type="domain" description="RNA polymerase sigma-70 region 2" evidence="7">
    <location>
        <begin position="12"/>
        <end position="76"/>
    </location>
</feature>
<protein>
    <recommendedName>
        <fullName evidence="6">RNA polymerase sigma factor</fullName>
    </recommendedName>
</protein>
<keyword evidence="5 6" id="KW-0804">Transcription</keyword>
<dbReference type="InterPro" id="IPR013324">
    <property type="entry name" value="RNA_pol_sigma_r3/r4-like"/>
</dbReference>
<feature type="domain" description="RNA polymerase sigma factor 70 region 4 type 2" evidence="8">
    <location>
        <begin position="120"/>
        <end position="171"/>
    </location>
</feature>
<dbReference type="PROSITE" id="PS01063">
    <property type="entry name" value="SIGMA70_ECF"/>
    <property type="match status" value="1"/>
</dbReference>
<dbReference type="InterPro" id="IPR013249">
    <property type="entry name" value="RNA_pol_sigma70_r4_t2"/>
</dbReference>
<reference evidence="9 10" key="1">
    <citation type="submission" date="2020-08" db="EMBL/GenBank/DDBJ databases">
        <title>Genomic Encyclopedia of Type Strains, Phase IV (KMG-IV): sequencing the most valuable type-strain genomes for metagenomic binning, comparative biology and taxonomic classification.</title>
        <authorList>
            <person name="Goeker M."/>
        </authorList>
    </citation>
    <scope>NUCLEOTIDE SEQUENCE [LARGE SCALE GENOMIC DNA]</scope>
    <source>
        <strain evidence="9 10">DSM 103725</strain>
    </source>
</reference>
<proteinExistence type="inferred from homology"/>
<dbReference type="InterPro" id="IPR036388">
    <property type="entry name" value="WH-like_DNA-bd_sf"/>
</dbReference>
<evidence type="ECO:0000256" key="4">
    <source>
        <dbReference type="ARBA" id="ARBA00023125"/>
    </source>
</evidence>
<dbReference type="GO" id="GO:0016987">
    <property type="term" value="F:sigma factor activity"/>
    <property type="evidence" value="ECO:0007669"/>
    <property type="project" value="UniProtKB-KW"/>
</dbReference>
<sequence length="201" mass="23288">MSETDQPQQWLDQHGDALFAYAWRRVGEREVAEDLVQDTLLAAWKHRDTFRRESSRRTWLIAILRRKIIDEHRKRAKMPSLTVLPEAGEWFTGRGRWKDKPSSWGNDPVDECEMGDFRRVLAGCIDRLPEDQAAAFKLRAVRDLPTQDCCKQLGVTTSNLGVRLYRARMALRRCLELGWFKPTPRSKPASEPRMGRVAPAK</sequence>
<evidence type="ECO:0000259" key="8">
    <source>
        <dbReference type="Pfam" id="PF08281"/>
    </source>
</evidence>
<dbReference type="AlphaFoldDB" id="A0A7X0H640"/>
<keyword evidence="3 6" id="KW-0731">Sigma factor</keyword>
<dbReference type="Pfam" id="PF04542">
    <property type="entry name" value="Sigma70_r2"/>
    <property type="match status" value="1"/>
</dbReference>
<dbReference type="Proteomes" id="UP000541810">
    <property type="component" value="Unassembled WGS sequence"/>
</dbReference>
<comment type="similarity">
    <text evidence="1 6">Belongs to the sigma-70 factor family. ECF subfamily.</text>
</comment>
<evidence type="ECO:0000313" key="10">
    <source>
        <dbReference type="Proteomes" id="UP000541810"/>
    </source>
</evidence>
<evidence type="ECO:0000256" key="5">
    <source>
        <dbReference type="ARBA" id="ARBA00023163"/>
    </source>
</evidence>
<name>A0A7X0H640_9BACT</name>
<dbReference type="GO" id="GO:0006352">
    <property type="term" value="P:DNA-templated transcription initiation"/>
    <property type="evidence" value="ECO:0007669"/>
    <property type="project" value="InterPro"/>
</dbReference>
<dbReference type="InterPro" id="IPR007627">
    <property type="entry name" value="RNA_pol_sigma70_r2"/>
</dbReference>
<dbReference type="InterPro" id="IPR000838">
    <property type="entry name" value="RNA_pol_sigma70_ECF_CS"/>
</dbReference>
<keyword evidence="2 6" id="KW-0805">Transcription regulation</keyword>
<gene>
    <name evidence="9" type="ORF">HNQ40_001807</name>
</gene>
<dbReference type="CDD" id="cd06171">
    <property type="entry name" value="Sigma70_r4"/>
    <property type="match status" value="1"/>
</dbReference>
<dbReference type="NCBIfam" id="TIGR02937">
    <property type="entry name" value="sigma70-ECF"/>
    <property type="match status" value="1"/>
</dbReference>
<dbReference type="SUPFAM" id="SSF88946">
    <property type="entry name" value="Sigma2 domain of RNA polymerase sigma factors"/>
    <property type="match status" value="1"/>
</dbReference>
<keyword evidence="4 6" id="KW-0238">DNA-binding</keyword>
<evidence type="ECO:0000256" key="2">
    <source>
        <dbReference type="ARBA" id="ARBA00023015"/>
    </source>
</evidence>
<evidence type="ECO:0000313" key="9">
    <source>
        <dbReference type="EMBL" id="MBB6430001.1"/>
    </source>
</evidence>
<accession>A0A7X0H640</accession>
<dbReference type="InterPro" id="IPR039425">
    <property type="entry name" value="RNA_pol_sigma-70-like"/>
</dbReference>
<keyword evidence="10" id="KW-1185">Reference proteome</keyword>
<organism evidence="9 10">
    <name type="scientific">Algisphaera agarilytica</name>
    <dbReference type="NCBI Taxonomy" id="1385975"/>
    <lineage>
        <taxon>Bacteria</taxon>
        <taxon>Pseudomonadati</taxon>
        <taxon>Planctomycetota</taxon>
        <taxon>Phycisphaerae</taxon>
        <taxon>Phycisphaerales</taxon>
        <taxon>Phycisphaeraceae</taxon>
        <taxon>Algisphaera</taxon>
    </lineage>
</organism>
<dbReference type="Pfam" id="PF08281">
    <property type="entry name" value="Sigma70_r4_2"/>
    <property type="match status" value="1"/>
</dbReference>
<dbReference type="Gene3D" id="1.10.10.10">
    <property type="entry name" value="Winged helix-like DNA-binding domain superfamily/Winged helix DNA-binding domain"/>
    <property type="match status" value="1"/>
</dbReference>
<evidence type="ECO:0000256" key="3">
    <source>
        <dbReference type="ARBA" id="ARBA00023082"/>
    </source>
</evidence>
<evidence type="ECO:0000256" key="6">
    <source>
        <dbReference type="RuleBase" id="RU000716"/>
    </source>
</evidence>
<dbReference type="PANTHER" id="PTHR43133">
    <property type="entry name" value="RNA POLYMERASE ECF-TYPE SIGMA FACTO"/>
    <property type="match status" value="1"/>
</dbReference>
<evidence type="ECO:0000259" key="7">
    <source>
        <dbReference type="Pfam" id="PF04542"/>
    </source>
</evidence>
<dbReference type="SUPFAM" id="SSF88659">
    <property type="entry name" value="Sigma3 and sigma4 domains of RNA polymerase sigma factors"/>
    <property type="match status" value="1"/>
</dbReference>